<evidence type="ECO:0000259" key="1">
    <source>
        <dbReference type="Pfam" id="PF21834"/>
    </source>
</evidence>
<evidence type="ECO:0000313" key="3">
    <source>
        <dbReference type="Proteomes" id="UP001349262"/>
    </source>
</evidence>
<protein>
    <recommendedName>
        <fullName evidence="1">DUF6894 domain-containing protein</fullName>
    </recommendedName>
</protein>
<organism evidence="2 3">
    <name type="scientific">Methylobacterium radiotolerans</name>
    <dbReference type="NCBI Taxonomy" id="31998"/>
    <lineage>
        <taxon>Bacteria</taxon>
        <taxon>Pseudomonadati</taxon>
        <taxon>Pseudomonadota</taxon>
        <taxon>Alphaproteobacteria</taxon>
        <taxon>Hyphomicrobiales</taxon>
        <taxon>Methylobacteriaceae</taxon>
        <taxon>Methylobacterium</taxon>
    </lineage>
</organism>
<dbReference type="Proteomes" id="UP001349262">
    <property type="component" value="Unassembled WGS sequence"/>
</dbReference>
<proteinExistence type="predicted"/>
<dbReference type="Pfam" id="PF21834">
    <property type="entry name" value="DUF6894"/>
    <property type="match status" value="1"/>
</dbReference>
<accession>A0ABU7TGB0</accession>
<evidence type="ECO:0000313" key="2">
    <source>
        <dbReference type="EMBL" id="MEE7459495.1"/>
    </source>
</evidence>
<reference evidence="2 3" key="1">
    <citation type="journal article" date="2012" name="Genet. Mol. Biol.">
        <title>Analysis of 16S rRNA and mxaF genes revealing insights into Methylobacterium niche-specific plant association.</title>
        <authorList>
            <person name="Dourado M.N."/>
            <person name="Andreote F.D."/>
            <person name="Dini-Andreote F."/>
            <person name="Conti R."/>
            <person name="Araujo J.M."/>
            <person name="Araujo W.L."/>
        </authorList>
    </citation>
    <scope>NUCLEOTIDE SEQUENCE [LARGE SCALE GENOMIC DNA]</scope>
    <source>
        <strain evidence="2 3">SR1.6/4</strain>
    </source>
</reference>
<comment type="caution">
    <text evidence="2">The sequence shown here is derived from an EMBL/GenBank/DDBJ whole genome shotgun (WGS) entry which is preliminary data.</text>
</comment>
<dbReference type="InterPro" id="IPR054189">
    <property type="entry name" value="DUF6894"/>
</dbReference>
<dbReference type="EMBL" id="MLBY01000005">
    <property type="protein sequence ID" value="MEE7459495.1"/>
    <property type="molecule type" value="Genomic_DNA"/>
</dbReference>
<keyword evidence="3" id="KW-1185">Reference proteome</keyword>
<feature type="domain" description="DUF6894" evidence="1">
    <location>
        <begin position="2"/>
        <end position="60"/>
    </location>
</feature>
<gene>
    <name evidence="2" type="ORF">MRSR164_22695</name>
</gene>
<name>A0ABU7TGB0_9HYPH</name>
<sequence length="65" mass="7142">MLIRDGEGDALPDLAAARALVLDTLREMRRLPHVYGPPRAWQRDVFVITDEAGGVLTEIPCDTPA</sequence>